<evidence type="ECO:0000313" key="2">
    <source>
        <dbReference type="Proteomes" id="UP000024404"/>
    </source>
</evidence>
<reference evidence="2" key="1">
    <citation type="submission" date="2013-10" db="EMBL/GenBank/DDBJ databases">
        <title>Genome sequencing of Onchocerca volvulus.</title>
        <authorList>
            <person name="Cotton J."/>
            <person name="Tsai J."/>
            <person name="Stanley E."/>
            <person name="Tracey A."/>
            <person name="Holroyd N."/>
            <person name="Lustigman S."/>
            <person name="Berriman M."/>
        </authorList>
    </citation>
    <scope>NUCLEOTIDE SEQUENCE</scope>
</reference>
<sequence>MQNWYEYLDDFEKTVKGCSSHMSKLNLKFLKQIHYHGDELLKMAIKTARYEVLCVGEARAKLFQTIYINCFLLVGHVHHNYLSIICPRYCSSVIPIINLTFKKICRNFFPTSSVSFYLWNYVFIVIANRTNGLGFKDSKTDLLEELNILISSLLYKQSKNEIIDDIGSIIDNQSFNGAFSYFRNRQN</sequence>
<dbReference type="EMBL" id="CMVM020000161">
    <property type="status" value="NOT_ANNOTATED_CDS"/>
    <property type="molecule type" value="Genomic_DNA"/>
</dbReference>
<name>A0A8R1XXQ7_ONCVO</name>
<keyword evidence="2" id="KW-1185">Reference proteome</keyword>
<dbReference type="Proteomes" id="UP000024404">
    <property type="component" value="Unassembled WGS sequence"/>
</dbReference>
<dbReference type="EnsemblMetazoa" id="OVOC5893.1">
    <property type="protein sequence ID" value="OVOC5893.1"/>
    <property type="gene ID" value="WBGene00242702"/>
</dbReference>
<protein>
    <submittedName>
        <fullName evidence="1">Uncharacterized protein</fullName>
    </submittedName>
</protein>
<evidence type="ECO:0000313" key="1">
    <source>
        <dbReference type="EnsemblMetazoa" id="OVOC5893.1"/>
    </source>
</evidence>
<accession>A0A8R1XXQ7</accession>
<proteinExistence type="predicted"/>
<reference evidence="1" key="2">
    <citation type="submission" date="2022-06" db="UniProtKB">
        <authorList>
            <consortium name="EnsemblMetazoa"/>
        </authorList>
    </citation>
    <scope>IDENTIFICATION</scope>
</reference>
<dbReference type="AlphaFoldDB" id="A0A8R1XXQ7"/>
<organism evidence="1 2">
    <name type="scientific">Onchocerca volvulus</name>
    <dbReference type="NCBI Taxonomy" id="6282"/>
    <lineage>
        <taxon>Eukaryota</taxon>
        <taxon>Metazoa</taxon>
        <taxon>Ecdysozoa</taxon>
        <taxon>Nematoda</taxon>
        <taxon>Chromadorea</taxon>
        <taxon>Rhabditida</taxon>
        <taxon>Spirurina</taxon>
        <taxon>Spiruromorpha</taxon>
        <taxon>Filarioidea</taxon>
        <taxon>Onchocercidae</taxon>
        <taxon>Onchocerca</taxon>
    </lineage>
</organism>